<feature type="transmembrane region" description="Helical" evidence="1">
    <location>
        <begin position="180"/>
        <end position="200"/>
    </location>
</feature>
<dbReference type="STRING" id="235985.SAMN05414137_114119"/>
<dbReference type="eggNOG" id="ENOG503398X">
    <property type="taxonomic scope" value="Bacteria"/>
</dbReference>
<accession>A0A1H7TNX9</accession>
<reference evidence="3" key="1">
    <citation type="submission" date="2016-10" db="EMBL/GenBank/DDBJ databases">
        <authorList>
            <person name="Varghese N."/>
        </authorList>
    </citation>
    <scope>NUCLEOTIDE SEQUENCE [LARGE SCALE GENOMIC DNA]</scope>
    <source>
        <strain evidence="3">DSM 45096 / BCRC 16803 / CGMCC 4.1857 / CIP 109030 / JCM 12277 / KCTC 19219 / NBRC 100920 / 33214</strain>
    </source>
</reference>
<feature type="transmembrane region" description="Helical" evidence="1">
    <location>
        <begin position="139"/>
        <end position="160"/>
    </location>
</feature>
<keyword evidence="3" id="KW-1185">Reference proteome</keyword>
<keyword evidence="1" id="KW-0472">Membrane</keyword>
<dbReference type="OrthoDB" id="3524886at2"/>
<evidence type="ECO:0000313" key="3">
    <source>
        <dbReference type="Proteomes" id="UP000183015"/>
    </source>
</evidence>
<organism evidence="2 3">
    <name type="scientific">Streptacidiphilus jiangxiensis</name>
    <dbReference type="NCBI Taxonomy" id="235985"/>
    <lineage>
        <taxon>Bacteria</taxon>
        <taxon>Bacillati</taxon>
        <taxon>Actinomycetota</taxon>
        <taxon>Actinomycetes</taxon>
        <taxon>Kitasatosporales</taxon>
        <taxon>Streptomycetaceae</taxon>
        <taxon>Streptacidiphilus</taxon>
    </lineage>
</organism>
<gene>
    <name evidence="2" type="ORF">SAMN05414137_114119</name>
</gene>
<proteinExistence type="predicted"/>
<dbReference type="EMBL" id="FOAZ01000014">
    <property type="protein sequence ID" value="SEL86550.1"/>
    <property type="molecule type" value="Genomic_DNA"/>
</dbReference>
<dbReference type="RefSeq" id="WP_042455087.1">
    <property type="nucleotide sequence ID" value="NZ_BBPN01000036.1"/>
</dbReference>
<evidence type="ECO:0000313" key="2">
    <source>
        <dbReference type="EMBL" id="SEL86550.1"/>
    </source>
</evidence>
<protein>
    <recommendedName>
        <fullName evidence="4">DUF2975 domain-containing protein</fullName>
    </recommendedName>
</protein>
<feature type="transmembrane region" description="Helical" evidence="1">
    <location>
        <begin position="12"/>
        <end position="35"/>
    </location>
</feature>
<dbReference type="AlphaFoldDB" id="A0A1H7TNX9"/>
<dbReference type="Proteomes" id="UP000183015">
    <property type="component" value="Unassembled WGS sequence"/>
</dbReference>
<evidence type="ECO:0008006" key="4">
    <source>
        <dbReference type="Google" id="ProtNLM"/>
    </source>
</evidence>
<feature type="transmembrane region" description="Helical" evidence="1">
    <location>
        <begin position="102"/>
        <end position="119"/>
    </location>
</feature>
<keyword evidence="1" id="KW-0812">Transmembrane</keyword>
<name>A0A1H7TNX9_STRJI</name>
<keyword evidence="1" id="KW-1133">Transmembrane helix</keyword>
<evidence type="ECO:0000256" key="1">
    <source>
        <dbReference type="SAM" id="Phobius"/>
    </source>
</evidence>
<sequence length="214" mass="22769">MTEEPKLLEPLATAVGFVLKLVIALLALGFVLSLFNSNVHVGWSSGNVCATDQNFLSSTSGDSTLDQMEFLPKGGATVGLHPQFCTSNPSGFQRLLVTFEQLPTLLMAVGSLLWLNALLRRAARDGVYTLRTTAGIKRFGWWLLVGSLVVSAAKAAAQAALLATLTGRATSTAASWLSTWSFPTGMVFTALGLFTFARILRAGAAMREDLEGTV</sequence>